<dbReference type="EMBL" id="BPQJ01000070">
    <property type="protein sequence ID" value="GJD66590.1"/>
    <property type="molecule type" value="Genomic_DNA"/>
</dbReference>
<evidence type="ECO:0000259" key="2">
    <source>
        <dbReference type="Pfam" id="PF20605"/>
    </source>
</evidence>
<dbReference type="AlphaFoldDB" id="A0AA37HIG5"/>
<dbReference type="RefSeq" id="WP_099901173.1">
    <property type="nucleotide sequence ID" value="NZ_BPQJ01000070.1"/>
</dbReference>
<gene>
    <name evidence="3" type="ORF">MPEAHAMD_6788</name>
</gene>
<feature type="compositionally biased region" description="Low complexity" evidence="1">
    <location>
        <begin position="21"/>
        <end position="37"/>
    </location>
</feature>
<dbReference type="InterPro" id="IPR046765">
    <property type="entry name" value="Antitox_RHH"/>
</dbReference>
<evidence type="ECO:0000313" key="3">
    <source>
        <dbReference type="EMBL" id="GJD66590.1"/>
    </source>
</evidence>
<name>A0AA37HIG5_9HYPH</name>
<dbReference type="Pfam" id="PF20605">
    <property type="entry name" value="Antitox_RHH"/>
    <property type="match status" value="1"/>
</dbReference>
<organism evidence="3 4">
    <name type="scientific">Methylobacterium frigidaeris</name>
    <dbReference type="NCBI Taxonomy" id="2038277"/>
    <lineage>
        <taxon>Bacteria</taxon>
        <taxon>Pseudomonadati</taxon>
        <taxon>Pseudomonadota</taxon>
        <taxon>Alphaproteobacteria</taxon>
        <taxon>Hyphomicrobiales</taxon>
        <taxon>Methylobacteriaceae</taxon>
        <taxon>Methylobacterium</taxon>
    </lineage>
</organism>
<comment type="caution">
    <text evidence="3">The sequence shown here is derived from an EMBL/GenBank/DDBJ whole genome shotgun (WGS) entry which is preliminary data.</text>
</comment>
<dbReference type="Proteomes" id="UP001055286">
    <property type="component" value="Unassembled WGS sequence"/>
</dbReference>
<reference evidence="3" key="2">
    <citation type="submission" date="2021-08" db="EMBL/GenBank/DDBJ databases">
        <authorList>
            <person name="Tani A."/>
            <person name="Ola A."/>
            <person name="Ogura Y."/>
            <person name="Katsura K."/>
            <person name="Hayashi T."/>
        </authorList>
    </citation>
    <scope>NUCLEOTIDE SEQUENCE</scope>
    <source>
        <strain evidence="3">JCM 32048</strain>
    </source>
</reference>
<feature type="domain" description="Antitoxin-like ribbon-helix-helix" evidence="2">
    <location>
        <begin position="48"/>
        <end position="89"/>
    </location>
</feature>
<keyword evidence="4" id="KW-1185">Reference proteome</keyword>
<reference evidence="3" key="1">
    <citation type="journal article" date="2016" name="Front. Microbiol.">
        <title>Genome Sequence of the Piezophilic, Mesophilic Sulfate-Reducing Bacterium Desulfovibrio indicus J2T.</title>
        <authorList>
            <person name="Cao J."/>
            <person name="Maignien L."/>
            <person name="Shao Z."/>
            <person name="Alain K."/>
            <person name="Jebbar M."/>
        </authorList>
    </citation>
    <scope>NUCLEOTIDE SEQUENCE</scope>
    <source>
        <strain evidence="3">JCM 32048</strain>
    </source>
</reference>
<evidence type="ECO:0000313" key="4">
    <source>
        <dbReference type="Proteomes" id="UP001055286"/>
    </source>
</evidence>
<protein>
    <recommendedName>
        <fullName evidence="2">Antitoxin-like ribbon-helix-helix domain-containing protein</fullName>
    </recommendedName>
</protein>
<proteinExistence type="predicted"/>
<accession>A0AA37HIG5</accession>
<sequence length="90" mass="9717">MANERPKLTSLSDRLSRKVQGAEPAAPTEAAEAAPDGAKAKGSDGRVQIIVRMTTAERKALRQIALDNDTTAQALAEEAIRDVLRRYGRT</sequence>
<evidence type="ECO:0000256" key="1">
    <source>
        <dbReference type="SAM" id="MobiDB-lite"/>
    </source>
</evidence>
<feature type="region of interest" description="Disordered" evidence="1">
    <location>
        <begin position="1"/>
        <end position="44"/>
    </location>
</feature>